<name>A0A2R5FXC8_NOSCO</name>
<dbReference type="RefSeq" id="WP_109012789.1">
    <property type="nucleotide sequence ID" value="NZ_BDUD01000002.1"/>
</dbReference>
<evidence type="ECO:0000313" key="2">
    <source>
        <dbReference type="Proteomes" id="UP000245124"/>
    </source>
</evidence>
<dbReference type="EMBL" id="BDUD01000002">
    <property type="protein sequence ID" value="GBG22719.1"/>
    <property type="molecule type" value="Genomic_DNA"/>
</dbReference>
<accession>A0A2R5FXC8</accession>
<reference evidence="1 2" key="1">
    <citation type="submission" date="2017-06" db="EMBL/GenBank/DDBJ databases">
        <title>Genome sequencing of cyanobaciteial culture collection at National Institute for Environmental Studies (NIES).</title>
        <authorList>
            <person name="Hirose Y."/>
            <person name="Shimura Y."/>
            <person name="Fujisawa T."/>
            <person name="Nakamura Y."/>
            <person name="Kawachi M."/>
        </authorList>
    </citation>
    <scope>NUCLEOTIDE SEQUENCE [LARGE SCALE GENOMIC DNA]</scope>
    <source>
        <strain evidence="1 2">NIES-4072</strain>
    </source>
</reference>
<organism evidence="1 2">
    <name type="scientific">Nostoc commune NIES-4072</name>
    <dbReference type="NCBI Taxonomy" id="2005467"/>
    <lineage>
        <taxon>Bacteria</taxon>
        <taxon>Bacillati</taxon>
        <taxon>Cyanobacteriota</taxon>
        <taxon>Cyanophyceae</taxon>
        <taxon>Nostocales</taxon>
        <taxon>Nostocaceae</taxon>
        <taxon>Nostoc</taxon>
    </lineage>
</organism>
<sequence>MAQPIESIVVKQPNTFVLHEIDLSIVYSVKDKEPKLTYSISSLPQSPQIFKGNEIRTLNTEIGTLVSVTLGTVLNPDVGGDVTTLSLLLPIVNLSVDGGSAPAHKCRFFTIRSRMR</sequence>
<evidence type="ECO:0000313" key="1">
    <source>
        <dbReference type="EMBL" id="GBG22719.1"/>
    </source>
</evidence>
<dbReference type="Proteomes" id="UP000245124">
    <property type="component" value="Unassembled WGS sequence"/>
</dbReference>
<gene>
    <name evidence="1" type="ORF">NIES4072_64310</name>
</gene>
<keyword evidence="2" id="KW-1185">Reference proteome</keyword>
<protein>
    <submittedName>
        <fullName evidence="1">Uncharacterized protein</fullName>
    </submittedName>
</protein>
<comment type="caution">
    <text evidence="1">The sequence shown here is derived from an EMBL/GenBank/DDBJ whole genome shotgun (WGS) entry which is preliminary data.</text>
</comment>
<proteinExistence type="predicted"/>
<dbReference type="AlphaFoldDB" id="A0A2R5FXC8"/>